<reference evidence="1" key="1">
    <citation type="journal article" date="2021" name="PeerJ">
        <title>Extensive microbial diversity within the chicken gut microbiome revealed by metagenomics and culture.</title>
        <authorList>
            <person name="Gilroy R."/>
            <person name="Ravi A."/>
            <person name="Getino M."/>
            <person name="Pursley I."/>
            <person name="Horton D.L."/>
            <person name="Alikhan N.F."/>
            <person name="Baker D."/>
            <person name="Gharbi K."/>
            <person name="Hall N."/>
            <person name="Watson M."/>
            <person name="Adriaenssens E.M."/>
            <person name="Foster-Nyarko E."/>
            <person name="Jarju S."/>
            <person name="Secka A."/>
            <person name="Antonio M."/>
            <person name="Oren A."/>
            <person name="Chaudhuri R.R."/>
            <person name="La Ragione R."/>
            <person name="Hildebrand F."/>
            <person name="Pallen M.J."/>
        </authorList>
    </citation>
    <scope>NUCLEOTIDE SEQUENCE</scope>
    <source>
        <strain evidence="1">7318</strain>
    </source>
</reference>
<dbReference type="Proteomes" id="UP000780768">
    <property type="component" value="Unassembled WGS sequence"/>
</dbReference>
<comment type="caution">
    <text evidence="1">The sequence shown here is derived from an EMBL/GenBank/DDBJ whole genome shotgun (WGS) entry which is preliminary data.</text>
</comment>
<dbReference type="Pfam" id="PF12646">
    <property type="entry name" value="DUF3783"/>
    <property type="match status" value="1"/>
</dbReference>
<evidence type="ECO:0000313" key="1">
    <source>
        <dbReference type="EMBL" id="HJF85373.1"/>
    </source>
</evidence>
<evidence type="ECO:0000313" key="2">
    <source>
        <dbReference type="Proteomes" id="UP000780768"/>
    </source>
</evidence>
<proteinExistence type="predicted"/>
<name>A0A921HNE3_9FIRM</name>
<dbReference type="EMBL" id="DYVR01000187">
    <property type="protein sequence ID" value="HJF85373.1"/>
    <property type="molecule type" value="Genomic_DNA"/>
</dbReference>
<reference evidence="1" key="2">
    <citation type="submission" date="2021-09" db="EMBL/GenBank/DDBJ databases">
        <authorList>
            <person name="Gilroy R."/>
        </authorList>
    </citation>
    <scope>NUCLEOTIDE SEQUENCE</scope>
    <source>
        <strain evidence="1">7318</strain>
    </source>
</reference>
<dbReference type="RefSeq" id="WP_303691103.1">
    <property type="nucleotide sequence ID" value="NZ_CAKMHU010000031.1"/>
</dbReference>
<sequence length="130" mass="15510">MMKKEEKVLLYNFKDKDEFTALKSLLENMKINVISVDETAYQQKVGYLFGLKGFSENRSEEGDFAFNYELMMFHNFTKSRLDAVLKKMREQNLKVPVCKAVVTSFNRFWTLRRVCEAMEKEHLSMRKDER</sequence>
<protein>
    <submittedName>
        <fullName evidence="1">DUF3783 domain-containing protein</fullName>
    </submittedName>
</protein>
<dbReference type="AlphaFoldDB" id="A0A921HNE3"/>
<gene>
    <name evidence="1" type="ORF">K8V65_06920</name>
</gene>
<dbReference type="InterPro" id="IPR016621">
    <property type="entry name" value="UCP014543"/>
</dbReference>
<accession>A0A921HNE3</accession>
<organism evidence="1 2">
    <name type="scientific">Megamonas hypermegale</name>
    <dbReference type="NCBI Taxonomy" id="158847"/>
    <lineage>
        <taxon>Bacteria</taxon>
        <taxon>Bacillati</taxon>
        <taxon>Bacillota</taxon>
        <taxon>Negativicutes</taxon>
        <taxon>Selenomonadales</taxon>
        <taxon>Selenomonadaceae</taxon>
        <taxon>Megamonas</taxon>
    </lineage>
</organism>